<comment type="caution">
    <text evidence="1">The sequence shown here is derived from an EMBL/GenBank/DDBJ whole genome shotgun (WGS) entry which is preliminary data.</text>
</comment>
<evidence type="ECO:0008006" key="3">
    <source>
        <dbReference type="Google" id="ProtNLM"/>
    </source>
</evidence>
<accession>A0ABQ4ELN2</accession>
<proteinExistence type="predicted"/>
<sequence>MDSELDLPVVPDLPPVWLLDVDGVINARRPGWGRAARRADVWSQSDRCEYPLRWAGALVDRIRTLHESGAVEVRWCTTWCPEADVLERLWRLPVLDRALACDPVPTGELGWPVKLTAAHAVLAAGRTLVWTDDEAIPAGDRILDRAVARGVALLIMPDPGRGLRPADLDAIEAFARRHAPT</sequence>
<reference evidence="1 2" key="1">
    <citation type="submission" date="2021-01" db="EMBL/GenBank/DDBJ databases">
        <title>Whole genome shotgun sequence of Plantactinospora mayteni NBRC 109088.</title>
        <authorList>
            <person name="Komaki H."/>
            <person name="Tamura T."/>
        </authorList>
    </citation>
    <scope>NUCLEOTIDE SEQUENCE [LARGE SCALE GENOMIC DNA]</scope>
    <source>
        <strain evidence="1 2">NBRC 109088</strain>
    </source>
</reference>
<evidence type="ECO:0000313" key="2">
    <source>
        <dbReference type="Proteomes" id="UP000621500"/>
    </source>
</evidence>
<keyword evidence="2" id="KW-1185">Reference proteome</keyword>
<organism evidence="1 2">
    <name type="scientific">Plantactinospora mayteni</name>
    <dbReference type="NCBI Taxonomy" id="566021"/>
    <lineage>
        <taxon>Bacteria</taxon>
        <taxon>Bacillati</taxon>
        <taxon>Actinomycetota</taxon>
        <taxon>Actinomycetes</taxon>
        <taxon>Micromonosporales</taxon>
        <taxon>Micromonosporaceae</taxon>
        <taxon>Plantactinospora</taxon>
    </lineage>
</organism>
<name>A0ABQ4ELN2_9ACTN</name>
<dbReference type="RefSeq" id="WP_203857129.1">
    <property type="nucleotide sequence ID" value="NZ_BAAAZQ010000007.1"/>
</dbReference>
<dbReference type="EMBL" id="BONX01000011">
    <property type="protein sequence ID" value="GIG95524.1"/>
    <property type="molecule type" value="Genomic_DNA"/>
</dbReference>
<gene>
    <name evidence="1" type="ORF">Pma05_20970</name>
</gene>
<evidence type="ECO:0000313" key="1">
    <source>
        <dbReference type="EMBL" id="GIG95524.1"/>
    </source>
</evidence>
<protein>
    <recommendedName>
        <fullName evidence="3">Secreted protein</fullName>
    </recommendedName>
</protein>
<dbReference type="Proteomes" id="UP000621500">
    <property type="component" value="Unassembled WGS sequence"/>
</dbReference>